<dbReference type="InterPro" id="IPR018060">
    <property type="entry name" value="HTH_AraC"/>
</dbReference>
<name>A0A521CKG7_9BACT</name>
<dbReference type="PROSITE" id="PS01124">
    <property type="entry name" value="HTH_ARAC_FAMILY_2"/>
    <property type="match status" value="1"/>
</dbReference>
<keyword evidence="6" id="KW-1185">Reference proteome</keyword>
<gene>
    <name evidence="5" type="ORF">SAMN06265218_106161</name>
</gene>
<evidence type="ECO:0000256" key="2">
    <source>
        <dbReference type="ARBA" id="ARBA00023125"/>
    </source>
</evidence>
<evidence type="ECO:0000313" key="6">
    <source>
        <dbReference type="Proteomes" id="UP000317593"/>
    </source>
</evidence>
<evidence type="ECO:0000259" key="4">
    <source>
        <dbReference type="PROSITE" id="PS01124"/>
    </source>
</evidence>
<dbReference type="OrthoDB" id="2666928at2"/>
<organism evidence="5 6">
    <name type="scientific">Fodinibius sediminis</name>
    <dbReference type="NCBI Taxonomy" id="1214077"/>
    <lineage>
        <taxon>Bacteria</taxon>
        <taxon>Pseudomonadati</taxon>
        <taxon>Balneolota</taxon>
        <taxon>Balneolia</taxon>
        <taxon>Balneolales</taxon>
        <taxon>Balneolaceae</taxon>
        <taxon>Fodinibius</taxon>
    </lineage>
</organism>
<dbReference type="AlphaFoldDB" id="A0A521CKG7"/>
<dbReference type="InterPro" id="IPR020449">
    <property type="entry name" value="Tscrpt_reg_AraC-type_HTH"/>
</dbReference>
<dbReference type="PANTHER" id="PTHR43280:SF32">
    <property type="entry name" value="TRANSCRIPTIONAL REGULATORY PROTEIN"/>
    <property type="match status" value="1"/>
</dbReference>
<dbReference type="PANTHER" id="PTHR43280">
    <property type="entry name" value="ARAC-FAMILY TRANSCRIPTIONAL REGULATOR"/>
    <property type="match status" value="1"/>
</dbReference>
<protein>
    <submittedName>
        <fullName evidence="5">AraC-type DNA-binding protein</fullName>
    </submittedName>
</protein>
<dbReference type="RefSeq" id="WP_142714150.1">
    <property type="nucleotide sequence ID" value="NZ_FXTH01000006.1"/>
</dbReference>
<proteinExistence type="predicted"/>
<sequence length="277" mass="32902">MIKTYRDTELDSRIILADREADLHRFKEQDFFKILWNRGEMMHLNIDGEELPMEQDQMICLTPIQNPDLSSLSGDYFLLMFNREFYCIHENDHEVSCEGLLFWGSSELPVIQLDEEQKPKFESLCQILVDEIETKDRIQGEMLRMLLKRLIIKGTRLARKQLFPESVGNKQTELIRQFNILVEKHFREYHQVRDYAEMLYKAPKTLSNVFADAGHKTPLEMIHYRITLEAKRQLKKTDKFAKEIAFELGFEEAAHFSRFFKKETGISPLQYRNRAEI</sequence>
<evidence type="ECO:0000313" key="5">
    <source>
        <dbReference type="EMBL" id="SMO59928.1"/>
    </source>
</evidence>
<dbReference type="GO" id="GO:0003700">
    <property type="term" value="F:DNA-binding transcription factor activity"/>
    <property type="evidence" value="ECO:0007669"/>
    <property type="project" value="InterPro"/>
</dbReference>
<dbReference type="EMBL" id="FXTH01000006">
    <property type="protein sequence ID" value="SMO59928.1"/>
    <property type="molecule type" value="Genomic_DNA"/>
</dbReference>
<dbReference type="Proteomes" id="UP000317593">
    <property type="component" value="Unassembled WGS sequence"/>
</dbReference>
<dbReference type="SMART" id="SM00342">
    <property type="entry name" value="HTH_ARAC"/>
    <property type="match status" value="1"/>
</dbReference>
<dbReference type="GO" id="GO:0043565">
    <property type="term" value="F:sequence-specific DNA binding"/>
    <property type="evidence" value="ECO:0007669"/>
    <property type="project" value="InterPro"/>
</dbReference>
<keyword evidence="2 5" id="KW-0238">DNA-binding</keyword>
<dbReference type="Gene3D" id="1.10.10.60">
    <property type="entry name" value="Homeodomain-like"/>
    <property type="match status" value="1"/>
</dbReference>
<reference evidence="5 6" key="1">
    <citation type="submission" date="2017-05" db="EMBL/GenBank/DDBJ databases">
        <authorList>
            <person name="Varghese N."/>
            <person name="Submissions S."/>
        </authorList>
    </citation>
    <scope>NUCLEOTIDE SEQUENCE [LARGE SCALE GENOMIC DNA]</scope>
    <source>
        <strain evidence="5 6">DSM 21194</strain>
    </source>
</reference>
<evidence type="ECO:0000256" key="1">
    <source>
        <dbReference type="ARBA" id="ARBA00023015"/>
    </source>
</evidence>
<dbReference type="Pfam" id="PF12833">
    <property type="entry name" value="HTH_18"/>
    <property type="match status" value="1"/>
</dbReference>
<feature type="domain" description="HTH araC/xylS-type" evidence="4">
    <location>
        <begin position="176"/>
        <end position="274"/>
    </location>
</feature>
<dbReference type="InterPro" id="IPR009057">
    <property type="entry name" value="Homeodomain-like_sf"/>
</dbReference>
<keyword evidence="3" id="KW-0804">Transcription</keyword>
<dbReference type="PRINTS" id="PR00032">
    <property type="entry name" value="HTHARAC"/>
</dbReference>
<evidence type="ECO:0000256" key="3">
    <source>
        <dbReference type="ARBA" id="ARBA00023163"/>
    </source>
</evidence>
<keyword evidence="1" id="KW-0805">Transcription regulation</keyword>
<accession>A0A521CKG7</accession>
<dbReference type="SUPFAM" id="SSF46689">
    <property type="entry name" value="Homeodomain-like"/>
    <property type="match status" value="1"/>
</dbReference>